<dbReference type="Proteomes" id="UP001162992">
    <property type="component" value="Chromosome 3"/>
</dbReference>
<comment type="caution">
    <text evidence="1">The sequence shown here is derived from an EMBL/GenBank/DDBJ whole genome shotgun (WGS) entry which is preliminary data.</text>
</comment>
<accession>A0ACC2EBB6</accession>
<dbReference type="EMBL" id="CM055094">
    <property type="protein sequence ID" value="KAJ7563791.1"/>
    <property type="molecule type" value="Genomic_DNA"/>
</dbReference>
<keyword evidence="2" id="KW-1185">Reference proteome</keyword>
<evidence type="ECO:0000313" key="1">
    <source>
        <dbReference type="EMBL" id="KAJ7563791.1"/>
    </source>
</evidence>
<name>A0ACC2EBB6_DIPCM</name>
<organism evidence="1 2">
    <name type="scientific">Diphasiastrum complanatum</name>
    <name type="common">Issler's clubmoss</name>
    <name type="synonym">Lycopodium complanatum</name>
    <dbReference type="NCBI Taxonomy" id="34168"/>
    <lineage>
        <taxon>Eukaryota</taxon>
        <taxon>Viridiplantae</taxon>
        <taxon>Streptophyta</taxon>
        <taxon>Embryophyta</taxon>
        <taxon>Tracheophyta</taxon>
        <taxon>Lycopodiopsida</taxon>
        <taxon>Lycopodiales</taxon>
        <taxon>Lycopodiaceae</taxon>
        <taxon>Lycopodioideae</taxon>
        <taxon>Diphasiastrum</taxon>
    </lineage>
</organism>
<reference evidence="2" key="1">
    <citation type="journal article" date="2024" name="Proc. Natl. Acad. Sci. U.S.A.">
        <title>Extraordinary preservation of gene collinearity over three hundred million years revealed in homosporous lycophytes.</title>
        <authorList>
            <person name="Li C."/>
            <person name="Wickell D."/>
            <person name="Kuo L.Y."/>
            <person name="Chen X."/>
            <person name="Nie B."/>
            <person name="Liao X."/>
            <person name="Peng D."/>
            <person name="Ji J."/>
            <person name="Jenkins J."/>
            <person name="Williams M."/>
            <person name="Shu S."/>
            <person name="Plott C."/>
            <person name="Barry K."/>
            <person name="Rajasekar S."/>
            <person name="Grimwood J."/>
            <person name="Han X."/>
            <person name="Sun S."/>
            <person name="Hou Z."/>
            <person name="He W."/>
            <person name="Dai G."/>
            <person name="Sun C."/>
            <person name="Schmutz J."/>
            <person name="Leebens-Mack J.H."/>
            <person name="Li F.W."/>
            <person name="Wang L."/>
        </authorList>
    </citation>
    <scope>NUCLEOTIDE SEQUENCE [LARGE SCALE GENOMIC DNA]</scope>
    <source>
        <strain evidence="2">cv. PW_Plant_1</strain>
    </source>
</reference>
<gene>
    <name evidence="1" type="ORF">O6H91_03G126000</name>
</gene>
<sequence>MSASKSEEEEEEEQEDEEEVQKLLSCAVDAADLLLGRTSSRASTSKAHLHMNPHPHRLPRNNAPRSHSDNEQSVDYAAGLKLYQIRVQDLLHSYLDKTLGTSFSDSDELIEHTEEYTRSDEEMSSVRLFRHAPNGIFLGPNVETVARKIDYSSSSNEDLNEEDSSESVARLQAVVVDGATVQAEAARAAARALTSANREARAAELAARKEEERVASLKKQRGEEWLPALANEMTARKNSFHKTQRVN</sequence>
<evidence type="ECO:0000313" key="2">
    <source>
        <dbReference type="Proteomes" id="UP001162992"/>
    </source>
</evidence>
<protein>
    <submittedName>
        <fullName evidence="1">Uncharacterized protein</fullName>
    </submittedName>
</protein>
<proteinExistence type="predicted"/>